<accession>A0A0K1LM00</accession>
<dbReference type="Proteomes" id="UP000221339">
    <property type="component" value="Segment"/>
</dbReference>
<name>A0A0K1LM00_9CAUD</name>
<evidence type="ECO:0000313" key="1">
    <source>
        <dbReference type="EMBL" id="AKU43542.1"/>
    </source>
</evidence>
<evidence type="ECO:0000313" key="2">
    <source>
        <dbReference type="Proteomes" id="UP000221339"/>
    </source>
</evidence>
<protein>
    <submittedName>
        <fullName evidence="1">Uncharacterized protein</fullName>
    </submittedName>
</protein>
<proteinExistence type="predicted"/>
<sequence length="179" mass="20619">MRRLTYLHDRAVEPIRIIGGAQTRGIIHRPADNDQPGAEFSRPKTTLRVLASSIVYTGQVIQTRADERYLVADHSRTVDYITYHLFETDRQITWERETFRVNPVSKQKQSLGRQPVQASPIWVMWERARREFMDLNVRIAQETYLLATGENIQLGDFLDGKVVKRVSNALGIKVVELQG</sequence>
<gene>
    <name evidence="1" type="ORF">CPT_Seuss16</name>
</gene>
<reference evidence="1 2" key="1">
    <citation type="journal article" date="2015" name="Genome Announc.">
        <title>Complete Genome Sequence of Caulobacter crescentus Siphophage Seuss.</title>
        <authorList>
            <person name="Sloan J.M."/>
            <person name="Keene J.L."/>
            <person name="Cahill J.L."/>
            <person name="Rasche E.S."/>
            <person name="Kuty Everett G.F."/>
        </authorList>
    </citation>
    <scope>NUCLEOTIDE SEQUENCE [LARGE SCALE GENOMIC DNA]</scope>
</reference>
<organism evidence="1 2">
    <name type="scientific">Caulobacter phage Seuss</name>
    <dbReference type="NCBI Taxonomy" id="1675601"/>
    <lineage>
        <taxon>Viruses</taxon>
        <taxon>Duplodnaviria</taxon>
        <taxon>Heunggongvirae</taxon>
        <taxon>Uroviricota</taxon>
        <taxon>Caudoviricetes</taxon>
        <taxon>Seussvirus</taxon>
        <taxon>Seussvirus seuss</taxon>
    </lineage>
</organism>
<keyword evidence="2" id="KW-1185">Reference proteome</keyword>
<dbReference type="EMBL" id="KT001914">
    <property type="protein sequence ID" value="AKU43542.1"/>
    <property type="molecule type" value="Genomic_DNA"/>
</dbReference>